<sequence>MGMRELGGVARWQFLSRCALWCFYHHLKRSEEKVIDAYNR</sequence>
<dbReference type="Proteomes" id="UP000324392">
    <property type="component" value="Chromosome"/>
</dbReference>
<accession>A0A455VJP0</accession>
<gene>
    <name evidence="1" type="ORF">SSYIS1_27750</name>
</gene>
<dbReference type="AlphaFoldDB" id="A0A455VJP0"/>
<name>A0A455VJP0_9GAMM</name>
<evidence type="ECO:0000313" key="2">
    <source>
        <dbReference type="Proteomes" id="UP000324392"/>
    </source>
</evidence>
<evidence type="ECO:0008006" key="3">
    <source>
        <dbReference type="Google" id="ProtNLM"/>
    </source>
</evidence>
<evidence type="ECO:0000313" key="1">
    <source>
        <dbReference type="EMBL" id="BBI92854.1"/>
    </source>
</evidence>
<organism evidence="1 2">
    <name type="scientific">Serratia symbiotica</name>
    <dbReference type="NCBI Taxonomy" id="138074"/>
    <lineage>
        <taxon>Bacteria</taxon>
        <taxon>Pseudomonadati</taxon>
        <taxon>Pseudomonadota</taxon>
        <taxon>Gammaproteobacteria</taxon>
        <taxon>Enterobacterales</taxon>
        <taxon>Yersiniaceae</taxon>
        <taxon>Serratia</taxon>
    </lineage>
</organism>
<dbReference type="EMBL" id="AP019531">
    <property type="protein sequence ID" value="BBI92854.1"/>
    <property type="molecule type" value="Genomic_DNA"/>
</dbReference>
<protein>
    <recommendedName>
        <fullName evidence="3">Transposase</fullName>
    </recommendedName>
</protein>
<proteinExistence type="predicted"/>
<reference evidence="1 2" key="1">
    <citation type="submission" date="2019-03" db="EMBL/GenBank/DDBJ databases">
        <title>The genome sequence of Candidatus Serratia symbiotica strain IS.</title>
        <authorList>
            <person name="Nikoh N."/>
            <person name="Koga R."/>
            <person name="Oshima K."/>
            <person name="Hattori M."/>
            <person name="Fukatsu T."/>
        </authorList>
    </citation>
    <scope>NUCLEOTIDE SEQUENCE [LARGE SCALE GENOMIC DNA]</scope>
    <source>
        <strain evidence="1 2">IS</strain>
    </source>
</reference>